<evidence type="ECO:0000256" key="3">
    <source>
        <dbReference type="ARBA" id="ARBA00006739"/>
    </source>
</evidence>
<evidence type="ECO:0000256" key="4">
    <source>
        <dbReference type="ARBA" id="ARBA00022676"/>
    </source>
</evidence>
<evidence type="ECO:0000256" key="10">
    <source>
        <dbReference type="ARBA" id="ARBA00048997"/>
    </source>
</evidence>
<dbReference type="InterPro" id="IPR050256">
    <property type="entry name" value="Glycosyltransferase_2"/>
</dbReference>
<evidence type="ECO:0000313" key="12">
    <source>
        <dbReference type="EMBL" id="ADI21731.1"/>
    </source>
</evidence>
<comment type="catalytic activity">
    <reaction evidence="9">
        <text>(2R)-3-phosphoglycerate + UDP-alpha-D-glucose = (2R)-2-O-(alpha-D-glucopyranosyl)-3-phospho-glycerate + UDP + H(+)</text>
        <dbReference type="Rhea" id="RHEA:31319"/>
        <dbReference type="ChEBI" id="CHEBI:15378"/>
        <dbReference type="ChEBI" id="CHEBI:58223"/>
        <dbReference type="ChEBI" id="CHEBI:58272"/>
        <dbReference type="ChEBI" id="CHEBI:58885"/>
        <dbReference type="ChEBI" id="CHEBI:62600"/>
        <dbReference type="EC" id="2.4.1.266"/>
    </reaction>
    <physiologicalReaction direction="left-to-right" evidence="9">
        <dbReference type="Rhea" id="RHEA:31320"/>
    </physiologicalReaction>
</comment>
<feature type="domain" description="Glycosyltransferase 2-like" evidence="11">
    <location>
        <begin position="7"/>
        <end position="123"/>
    </location>
</feature>
<comment type="similarity">
    <text evidence="3">Belongs to the glycosyltransferase 2 family.</text>
</comment>
<comment type="cofactor">
    <cofactor evidence="2">
        <name>Mg(2+)</name>
        <dbReference type="ChEBI" id="CHEBI:18420"/>
    </cofactor>
</comment>
<comment type="catalytic activity">
    <reaction evidence="10">
        <text>an NDP-alpha-D-glucose + (2R)-3-phosphoglycerate = (2R)-2-O-(alpha-D-glucopyranosyl)-3-phospho-glycerate + a ribonucleoside 5'-diphosphate + H(+)</text>
        <dbReference type="Rhea" id="RHEA:47244"/>
        <dbReference type="ChEBI" id="CHEBI:15378"/>
        <dbReference type="ChEBI" id="CHEBI:57930"/>
        <dbReference type="ChEBI" id="CHEBI:58272"/>
        <dbReference type="ChEBI" id="CHEBI:62600"/>
        <dbReference type="ChEBI" id="CHEBI:76533"/>
        <dbReference type="EC" id="2.4.1.266"/>
    </reaction>
    <physiologicalReaction direction="left-to-right" evidence="10">
        <dbReference type="Rhea" id="RHEA:47245"/>
    </physiologicalReaction>
</comment>
<name>E7C2Q7_9ACTN</name>
<dbReference type="Gene3D" id="3.90.550.10">
    <property type="entry name" value="Spore Coat Polysaccharide Biosynthesis Protein SpsA, Chain A"/>
    <property type="match status" value="1"/>
</dbReference>
<evidence type="ECO:0000256" key="8">
    <source>
        <dbReference type="ARBA" id="ARBA00040894"/>
    </source>
</evidence>
<keyword evidence="5 12" id="KW-0808">Transferase</keyword>
<dbReference type="SUPFAM" id="SSF53448">
    <property type="entry name" value="Nucleotide-diphospho-sugar transferases"/>
    <property type="match status" value="1"/>
</dbReference>
<dbReference type="InterPro" id="IPR001173">
    <property type="entry name" value="Glyco_trans_2-like"/>
</dbReference>
<dbReference type="EMBL" id="GU567964">
    <property type="protein sequence ID" value="ADI21731.1"/>
    <property type="molecule type" value="Genomic_DNA"/>
</dbReference>
<accession>E7C2Q7</accession>
<dbReference type="PANTHER" id="PTHR48090:SF10">
    <property type="entry name" value="GLUCOSYL-3-PHOSPHOGLYCERATE SYNTHASE"/>
    <property type="match status" value="1"/>
</dbReference>
<evidence type="ECO:0000256" key="2">
    <source>
        <dbReference type="ARBA" id="ARBA00001946"/>
    </source>
</evidence>
<reference evidence="12" key="1">
    <citation type="submission" date="2010-01" db="EMBL/GenBank/DDBJ databases">
        <title>Genome fragments of uncultured bacteria from the North Pacific subtropical Gyre.</title>
        <authorList>
            <person name="Pham V.D."/>
            <person name="Delong E.F."/>
        </authorList>
    </citation>
    <scope>NUCLEOTIDE SEQUENCE</scope>
</reference>
<sequence>MTHAVAIVPAKDRVDLVAATVSALLDTGEVGEVLVVDDGSVDGTGESASKAGARVIALKSNIGKGGAVAAGVAASGAPDTYLLIDADLGDSAASASDLLTPVAEGAADMVIGILPETNRSKGFGIAKRSAALLLEEATGQKFVEPLSGQRAIRGPLLRSLTLAPRFGLELGLTIDVHVEGGRIQEVPTQFIHVPSKRTPKGFAHRGAQMIDLMQASASRLGWRCTLRVTTRSLVRRSRQ</sequence>
<evidence type="ECO:0000256" key="7">
    <source>
        <dbReference type="ARBA" id="ARBA00039022"/>
    </source>
</evidence>
<dbReference type="EC" id="2.4.1.266" evidence="7"/>
<keyword evidence="6" id="KW-0460">Magnesium</keyword>
<comment type="cofactor">
    <cofactor evidence="1">
        <name>Mn(2+)</name>
        <dbReference type="ChEBI" id="CHEBI:29035"/>
    </cofactor>
</comment>
<evidence type="ECO:0000256" key="5">
    <source>
        <dbReference type="ARBA" id="ARBA00022679"/>
    </source>
</evidence>
<evidence type="ECO:0000256" key="1">
    <source>
        <dbReference type="ARBA" id="ARBA00001936"/>
    </source>
</evidence>
<keyword evidence="4" id="KW-0328">Glycosyltransferase</keyword>
<dbReference type="InterPro" id="IPR029044">
    <property type="entry name" value="Nucleotide-diphossugar_trans"/>
</dbReference>
<proteinExistence type="inferred from homology"/>
<dbReference type="Pfam" id="PF00535">
    <property type="entry name" value="Glycos_transf_2"/>
    <property type="match status" value="1"/>
</dbReference>
<evidence type="ECO:0000259" key="11">
    <source>
        <dbReference type="Pfam" id="PF00535"/>
    </source>
</evidence>
<dbReference type="GO" id="GO:0016757">
    <property type="term" value="F:glycosyltransferase activity"/>
    <property type="evidence" value="ECO:0007669"/>
    <property type="project" value="UniProtKB-KW"/>
</dbReference>
<protein>
    <recommendedName>
        <fullName evidence="8">Glucosyl-3-phosphoglycerate synthase</fullName>
        <ecNumber evidence="7">2.4.1.266</ecNumber>
    </recommendedName>
</protein>
<dbReference type="PANTHER" id="PTHR48090">
    <property type="entry name" value="UNDECAPRENYL-PHOSPHATE 4-DEOXY-4-FORMAMIDO-L-ARABINOSE TRANSFERASE-RELATED"/>
    <property type="match status" value="1"/>
</dbReference>
<evidence type="ECO:0000256" key="6">
    <source>
        <dbReference type="ARBA" id="ARBA00022842"/>
    </source>
</evidence>
<organism evidence="12">
    <name type="scientific">uncultured actinobacterium HF0130_15N16</name>
    <dbReference type="NCBI Taxonomy" id="723601"/>
    <lineage>
        <taxon>Bacteria</taxon>
        <taxon>Bacillati</taxon>
        <taxon>Actinomycetota</taxon>
        <taxon>Actinomycetes</taxon>
        <taxon>marine Actinobacteria clade</taxon>
        <taxon>environmental samples</taxon>
    </lineage>
</organism>
<evidence type="ECO:0000256" key="9">
    <source>
        <dbReference type="ARBA" id="ARBA00048689"/>
    </source>
</evidence>
<dbReference type="AlphaFoldDB" id="E7C2Q7"/>